<dbReference type="EMBL" id="BMCK01000006">
    <property type="protein sequence ID" value="GGD31425.1"/>
    <property type="molecule type" value="Genomic_DNA"/>
</dbReference>
<evidence type="ECO:0000313" key="2">
    <source>
        <dbReference type="Proteomes" id="UP000630594"/>
    </source>
</evidence>
<comment type="caution">
    <text evidence="1">The sequence shown here is derived from an EMBL/GenBank/DDBJ whole genome shotgun (WGS) entry which is preliminary data.</text>
</comment>
<reference evidence="2" key="1">
    <citation type="journal article" date="2019" name="Int. J. Syst. Evol. Microbiol.">
        <title>The Global Catalogue of Microorganisms (GCM) 10K type strain sequencing project: providing services to taxonomists for standard genome sequencing and annotation.</title>
        <authorList>
            <consortium name="The Broad Institute Genomics Platform"/>
            <consortium name="The Broad Institute Genome Sequencing Center for Infectious Disease"/>
            <person name="Wu L."/>
            <person name="Ma J."/>
        </authorList>
    </citation>
    <scope>NUCLEOTIDE SEQUENCE [LARGE SCALE GENOMIC DNA]</scope>
    <source>
        <strain evidence="2">CCM 7403</strain>
    </source>
</reference>
<name>A0ABQ1QMW8_9ACTN</name>
<evidence type="ECO:0000313" key="1">
    <source>
        <dbReference type="EMBL" id="GGD31425.1"/>
    </source>
</evidence>
<proteinExistence type="predicted"/>
<accession>A0ABQ1QMW8</accession>
<protein>
    <recommendedName>
        <fullName evidence="3">Replication initiation factor domain-containing protein</fullName>
    </recommendedName>
</protein>
<dbReference type="RefSeq" id="WP_188422493.1">
    <property type="nucleotide sequence ID" value="NZ_BMCK01000006.1"/>
</dbReference>
<keyword evidence="2" id="KW-1185">Reference proteome</keyword>
<organism evidence="1 2">
    <name type="scientific">Nocardioides daphniae</name>
    <dbReference type="NCBI Taxonomy" id="402297"/>
    <lineage>
        <taxon>Bacteria</taxon>
        <taxon>Bacillati</taxon>
        <taxon>Actinomycetota</taxon>
        <taxon>Actinomycetes</taxon>
        <taxon>Propionibacteriales</taxon>
        <taxon>Nocardioidaceae</taxon>
        <taxon>Nocardioides</taxon>
    </lineage>
</organism>
<gene>
    <name evidence="1" type="ORF">GCM10007231_33750</name>
</gene>
<dbReference type="Proteomes" id="UP000630594">
    <property type="component" value="Unassembled WGS sequence"/>
</dbReference>
<sequence>MTELASGIDSLYFSGRGVISAALLADLEQSKAVARETRRPELLDAGGVLLQVSGTSLNRYPFRLEHQHGLLGLTTSAALPTVQVQPRAAFLHAVGVEAALSWWRDLVELLLGAVEWKVSRLDVYMDSQGWLLSSEDRAAFVARSAQTVMYENDAEMQTLMFGSAKSPVKARIYDKTAEIAKKGTDWWPSVWGDAYRPGTRVLRVEFQVGRQVLKECGIDKPEQALEHAPELWGYLTEKWLSCRIPTEDETRSRWPVAAEWQQVQQASLRGGAVGLDRVRAGAVAGDLRRIMPALRGYVARAGALLGAEDLEQTMRRVGRQLALDEEETGRAFAALLQEKRLGVMA</sequence>
<evidence type="ECO:0008006" key="3">
    <source>
        <dbReference type="Google" id="ProtNLM"/>
    </source>
</evidence>